<dbReference type="AlphaFoldDB" id="A0A199V9F8"/>
<proteinExistence type="predicted"/>
<evidence type="ECO:0000313" key="1">
    <source>
        <dbReference type="EMBL" id="OAY73435.1"/>
    </source>
</evidence>
<dbReference type="Proteomes" id="UP000092600">
    <property type="component" value="Unassembled WGS sequence"/>
</dbReference>
<name>A0A199V9F8_ANACO</name>
<dbReference type="EMBL" id="LSRQ01002702">
    <property type="protein sequence ID" value="OAY73435.1"/>
    <property type="molecule type" value="Genomic_DNA"/>
</dbReference>
<accession>A0A199V9F8</accession>
<gene>
    <name evidence="1" type="ORF">ACMD2_19222</name>
</gene>
<evidence type="ECO:0000313" key="2">
    <source>
        <dbReference type="Proteomes" id="UP000092600"/>
    </source>
</evidence>
<protein>
    <submittedName>
        <fullName evidence="1">Uncharacterized protein</fullName>
    </submittedName>
</protein>
<organism evidence="1 2">
    <name type="scientific">Ananas comosus</name>
    <name type="common">Pineapple</name>
    <name type="synonym">Ananas ananas</name>
    <dbReference type="NCBI Taxonomy" id="4615"/>
    <lineage>
        <taxon>Eukaryota</taxon>
        <taxon>Viridiplantae</taxon>
        <taxon>Streptophyta</taxon>
        <taxon>Embryophyta</taxon>
        <taxon>Tracheophyta</taxon>
        <taxon>Spermatophyta</taxon>
        <taxon>Magnoliopsida</taxon>
        <taxon>Liliopsida</taxon>
        <taxon>Poales</taxon>
        <taxon>Bromeliaceae</taxon>
        <taxon>Bromelioideae</taxon>
        <taxon>Ananas</taxon>
    </lineage>
</organism>
<sequence>MLYIVTELSETNFGVVTEIIPDNIPNLIRLACSGMKMRKQKPFETSSLMRKTIQSKYIEGSLTGQNSWPRDGKPIDVDAILHNITSMEPRGGRRDEEELSMPPCSLCHPRSRYPMQTAQYGLFIYNYTRQDGSHFPTLLAREVYCLGDVYHVTHEPHQLKCKQNIRIKFELLLFKSQTFVPLLKKRD</sequence>
<comment type="caution">
    <text evidence="1">The sequence shown here is derived from an EMBL/GenBank/DDBJ whole genome shotgun (WGS) entry which is preliminary data.</text>
</comment>
<reference evidence="1 2" key="1">
    <citation type="journal article" date="2016" name="DNA Res.">
        <title>The draft genome of MD-2 pineapple using hybrid error correction of long reads.</title>
        <authorList>
            <person name="Redwan R.M."/>
            <person name="Saidin A."/>
            <person name="Kumar S.V."/>
        </authorList>
    </citation>
    <scope>NUCLEOTIDE SEQUENCE [LARGE SCALE GENOMIC DNA]</scope>
    <source>
        <strain evidence="2">cv. MD2</strain>
        <tissue evidence="1">Leaf</tissue>
    </source>
</reference>